<evidence type="ECO:0000313" key="14">
    <source>
        <dbReference type="EMBL" id="MBG6139750.1"/>
    </source>
</evidence>
<dbReference type="PROSITE" id="PS50011">
    <property type="entry name" value="PROTEIN_KINASE_DOM"/>
    <property type="match status" value="1"/>
</dbReference>
<keyword evidence="5" id="KW-0479">Metal-binding</keyword>
<feature type="domain" description="Protein kinase" evidence="13">
    <location>
        <begin position="80"/>
        <end position="307"/>
    </location>
</feature>
<dbReference type="InterPro" id="IPR018934">
    <property type="entry name" value="RIO_dom"/>
</dbReference>
<dbReference type="Pfam" id="PF01163">
    <property type="entry name" value="RIO1"/>
    <property type="match status" value="1"/>
</dbReference>
<dbReference type="EC" id="2.7.11.1" evidence="2"/>
<gene>
    <name evidence="14" type="ORF">IW245_005944</name>
</gene>
<dbReference type="InterPro" id="IPR051272">
    <property type="entry name" value="RIO-type_Ser/Thr_kinase"/>
</dbReference>
<proteinExistence type="inferred from homology"/>
<reference evidence="14" key="1">
    <citation type="submission" date="2020-11" db="EMBL/GenBank/DDBJ databases">
        <title>Sequencing the genomes of 1000 actinobacteria strains.</title>
        <authorList>
            <person name="Klenk H.-P."/>
        </authorList>
    </citation>
    <scope>NUCLEOTIDE SEQUENCE</scope>
    <source>
        <strain evidence="14">DSM 45356</strain>
    </source>
</reference>
<evidence type="ECO:0000313" key="15">
    <source>
        <dbReference type="Proteomes" id="UP000622552"/>
    </source>
</evidence>
<evidence type="ECO:0000256" key="9">
    <source>
        <dbReference type="ARBA" id="ARBA00022842"/>
    </source>
</evidence>
<keyword evidence="9" id="KW-0460">Magnesium</keyword>
<dbReference type="Gene3D" id="1.10.510.10">
    <property type="entry name" value="Transferase(Phosphotransferase) domain 1"/>
    <property type="match status" value="1"/>
</dbReference>
<organism evidence="14 15">
    <name type="scientific">Longispora fulva</name>
    <dbReference type="NCBI Taxonomy" id="619741"/>
    <lineage>
        <taxon>Bacteria</taxon>
        <taxon>Bacillati</taxon>
        <taxon>Actinomycetota</taxon>
        <taxon>Actinomycetes</taxon>
        <taxon>Micromonosporales</taxon>
        <taxon>Micromonosporaceae</taxon>
        <taxon>Longispora</taxon>
    </lineage>
</organism>
<keyword evidence="15" id="KW-1185">Reference proteome</keyword>
<dbReference type="RefSeq" id="WP_197006369.1">
    <property type="nucleotide sequence ID" value="NZ_BONS01000006.1"/>
</dbReference>
<dbReference type="GO" id="GO:0046872">
    <property type="term" value="F:metal ion binding"/>
    <property type="evidence" value="ECO:0007669"/>
    <property type="project" value="UniProtKB-KW"/>
</dbReference>
<evidence type="ECO:0000256" key="2">
    <source>
        <dbReference type="ARBA" id="ARBA00012513"/>
    </source>
</evidence>
<dbReference type="PANTHER" id="PTHR45723">
    <property type="entry name" value="SERINE/THREONINE-PROTEIN KINASE RIO1"/>
    <property type="match status" value="1"/>
</dbReference>
<accession>A0A8J7GL84</accession>
<evidence type="ECO:0000256" key="3">
    <source>
        <dbReference type="ARBA" id="ARBA00022527"/>
    </source>
</evidence>
<dbReference type="Proteomes" id="UP000622552">
    <property type="component" value="Unassembled WGS sequence"/>
</dbReference>
<evidence type="ECO:0000256" key="6">
    <source>
        <dbReference type="ARBA" id="ARBA00022741"/>
    </source>
</evidence>
<evidence type="ECO:0000256" key="1">
    <source>
        <dbReference type="ARBA" id="ARBA00009196"/>
    </source>
</evidence>
<dbReference type="Gene3D" id="3.30.200.20">
    <property type="entry name" value="Phosphorylase Kinase, domain 1"/>
    <property type="match status" value="1"/>
</dbReference>
<evidence type="ECO:0000256" key="11">
    <source>
        <dbReference type="ARBA" id="ARBA00048679"/>
    </source>
</evidence>
<sequence>MRDVYSSGGFIKRGRGKNRFDTDDLMFEKRVHTETEWDLSDDSDGLPEGDRWSTWDSAAPLERGPLPHPSWVVTDLGAVDTELGILKTGKEGDVFLIRRSVPGTERSTLMAAKRYRSSEHKMFHRDAGYTEGRQVAESRMQRAVANKSEFGRKVIAGQWAMSEFNALKTCHQWGLPVPYPVQISDTEILMEFIGEPDGTAAPRLANARPEGAELVSVWEQLVEALVTLAQRGYAHGDLSPYNLLVHHGRLVIIDLPQIVDVVVNPQGAEFLARDARNVGTWFTSRGLTGGSVTPDDLPELLRREAGR</sequence>
<keyword evidence="8" id="KW-0067">ATP-binding</keyword>
<keyword evidence="3" id="KW-0723">Serine/threonine-protein kinase</keyword>
<protein>
    <recommendedName>
        <fullName evidence="2">non-specific serine/threonine protein kinase</fullName>
        <ecNumber evidence="2">2.7.11.1</ecNumber>
    </recommendedName>
</protein>
<evidence type="ECO:0000256" key="5">
    <source>
        <dbReference type="ARBA" id="ARBA00022723"/>
    </source>
</evidence>
<dbReference type="SMART" id="SM00090">
    <property type="entry name" value="RIO"/>
    <property type="match status" value="1"/>
</dbReference>
<dbReference type="GO" id="GO:0004674">
    <property type="term" value="F:protein serine/threonine kinase activity"/>
    <property type="evidence" value="ECO:0007669"/>
    <property type="project" value="UniProtKB-KW"/>
</dbReference>
<dbReference type="AlphaFoldDB" id="A0A8J7GL84"/>
<comment type="similarity">
    <text evidence="1">Belongs to the protein kinase superfamily. RIO-type Ser/Thr kinase family.</text>
</comment>
<comment type="caution">
    <text evidence="14">The sequence shown here is derived from an EMBL/GenBank/DDBJ whole genome shotgun (WGS) entry which is preliminary data.</text>
</comment>
<dbReference type="InterPro" id="IPR011009">
    <property type="entry name" value="Kinase-like_dom_sf"/>
</dbReference>
<comment type="catalytic activity">
    <reaction evidence="10">
        <text>L-threonyl-[protein] + ATP = O-phospho-L-threonyl-[protein] + ADP + H(+)</text>
        <dbReference type="Rhea" id="RHEA:46608"/>
        <dbReference type="Rhea" id="RHEA-COMP:11060"/>
        <dbReference type="Rhea" id="RHEA-COMP:11605"/>
        <dbReference type="ChEBI" id="CHEBI:15378"/>
        <dbReference type="ChEBI" id="CHEBI:30013"/>
        <dbReference type="ChEBI" id="CHEBI:30616"/>
        <dbReference type="ChEBI" id="CHEBI:61977"/>
        <dbReference type="ChEBI" id="CHEBI:456216"/>
        <dbReference type="EC" id="2.7.11.1"/>
    </reaction>
</comment>
<dbReference type="InterPro" id="IPR000687">
    <property type="entry name" value="RIO_kinase"/>
</dbReference>
<evidence type="ECO:0000256" key="12">
    <source>
        <dbReference type="SAM" id="MobiDB-lite"/>
    </source>
</evidence>
<feature type="compositionally biased region" description="Acidic residues" evidence="12">
    <location>
        <begin position="37"/>
        <end position="47"/>
    </location>
</feature>
<name>A0A8J7GL84_9ACTN</name>
<comment type="catalytic activity">
    <reaction evidence="11">
        <text>L-seryl-[protein] + ATP = O-phospho-L-seryl-[protein] + ADP + H(+)</text>
        <dbReference type="Rhea" id="RHEA:17989"/>
        <dbReference type="Rhea" id="RHEA-COMP:9863"/>
        <dbReference type="Rhea" id="RHEA-COMP:11604"/>
        <dbReference type="ChEBI" id="CHEBI:15378"/>
        <dbReference type="ChEBI" id="CHEBI:29999"/>
        <dbReference type="ChEBI" id="CHEBI:30616"/>
        <dbReference type="ChEBI" id="CHEBI:83421"/>
        <dbReference type="ChEBI" id="CHEBI:456216"/>
        <dbReference type="EC" id="2.7.11.1"/>
    </reaction>
</comment>
<evidence type="ECO:0000256" key="7">
    <source>
        <dbReference type="ARBA" id="ARBA00022777"/>
    </source>
</evidence>
<dbReference type="EMBL" id="JADOUF010000001">
    <property type="protein sequence ID" value="MBG6139750.1"/>
    <property type="molecule type" value="Genomic_DNA"/>
</dbReference>
<feature type="region of interest" description="Disordered" evidence="12">
    <location>
        <begin position="37"/>
        <end position="59"/>
    </location>
</feature>
<dbReference type="InterPro" id="IPR000719">
    <property type="entry name" value="Prot_kinase_dom"/>
</dbReference>
<keyword evidence="4 14" id="KW-0808">Transferase</keyword>
<evidence type="ECO:0000256" key="8">
    <source>
        <dbReference type="ARBA" id="ARBA00022840"/>
    </source>
</evidence>
<dbReference type="SUPFAM" id="SSF56112">
    <property type="entry name" value="Protein kinase-like (PK-like)"/>
    <property type="match status" value="1"/>
</dbReference>
<evidence type="ECO:0000256" key="10">
    <source>
        <dbReference type="ARBA" id="ARBA00047899"/>
    </source>
</evidence>
<dbReference type="GO" id="GO:0005524">
    <property type="term" value="F:ATP binding"/>
    <property type="evidence" value="ECO:0007669"/>
    <property type="project" value="UniProtKB-KW"/>
</dbReference>
<keyword evidence="6" id="KW-0547">Nucleotide-binding</keyword>
<keyword evidence="7 14" id="KW-0418">Kinase</keyword>
<evidence type="ECO:0000256" key="4">
    <source>
        <dbReference type="ARBA" id="ARBA00022679"/>
    </source>
</evidence>
<evidence type="ECO:0000259" key="13">
    <source>
        <dbReference type="PROSITE" id="PS50011"/>
    </source>
</evidence>